<keyword evidence="6 8" id="KW-0961">Cell wall biogenesis/degradation</keyword>
<dbReference type="GO" id="GO:0008881">
    <property type="term" value="F:glutamate racemase activity"/>
    <property type="evidence" value="ECO:0007669"/>
    <property type="project" value="UniProtKB-UniRule"/>
</dbReference>
<reference evidence="9 10" key="1">
    <citation type="submission" date="2016-11" db="EMBL/GenBank/DDBJ databases">
        <authorList>
            <person name="Jaros S."/>
            <person name="Januszkiewicz K."/>
            <person name="Wedrychowicz H."/>
        </authorList>
    </citation>
    <scope>NUCLEOTIDE SEQUENCE [LARGE SCALE GENOMIC DNA]</scope>
    <source>
        <strain evidence="9 10">DSM 19557</strain>
    </source>
</reference>
<comment type="function">
    <text evidence="8">Provides the (R)-glutamate required for cell wall biosynthesis.</text>
</comment>
<comment type="catalytic activity">
    <reaction evidence="1 8">
        <text>L-glutamate = D-glutamate</text>
        <dbReference type="Rhea" id="RHEA:12813"/>
        <dbReference type="ChEBI" id="CHEBI:29985"/>
        <dbReference type="ChEBI" id="CHEBI:29986"/>
        <dbReference type="EC" id="5.1.1.3"/>
    </reaction>
</comment>
<dbReference type="PROSITE" id="PS00924">
    <property type="entry name" value="ASP_GLU_RACEMASE_2"/>
    <property type="match status" value="1"/>
</dbReference>
<keyword evidence="4 8" id="KW-0573">Peptidoglycan synthesis</keyword>
<dbReference type="PANTHER" id="PTHR21198:SF2">
    <property type="entry name" value="GLUTAMATE RACEMASE"/>
    <property type="match status" value="1"/>
</dbReference>
<dbReference type="InterPro" id="IPR004391">
    <property type="entry name" value="Glu_race"/>
</dbReference>
<proteinExistence type="inferred from homology"/>
<dbReference type="Gene3D" id="3.40.50.1860">
    <property type="match status" value="2"/>
</dbReference>
<dbReference type="OrthoDB" id="9801055at2"/>
<dbReference type="NCBIfam" id="TIGR00067">
    <property type="entry name" value="glut_race"/>
    <property type="match status" value="1"/>
</dbReference>
<dbReference type="FunFam" id="3.40.50.1860:FF:000002">
    <property type="entry name" value="Glutamate racemase"/>
    <property type="match status" value="1"/>
</dbReference>
<evidence type="ECO:0000256" key="5">
    <source>
        <dbReference type="ARBA" id="ARBA00023235"/>
    </source>
</evidence>
<dbReference type="InterPro" id="IPR018187">
    <property type="entry name" value="Asp/Glu_racemase_AS_1"/>
</dbReference>
<evidence type="ECO:0000256" key="2">
    <source>
        <dbReference type="ARBA" id="ARBA00013090"/>
    </source>
</evidence>
<dbReference type="InterPro" id="IPR033134">
    <property type="entry name" value="Asp/Glu_racemase_AS_2"/>
</dbReference>
<comment type="pathway">
    <text evidence="8">Cell wall biogenesis; peptidoglycan biosynthesis.</text>
</comment>
<evidence type="ECO:0000256" key="7">
    <source>
        <dbReference type="ARBA" id="ARBA00070053"/>
    </source>
</evidence>
<evidence type="ECO:0000313" key="9">
    <source>
        <dbReference type="EMBL" id="SHK53324.1"/>
    </source>
</evidence>
<dbReference type="GO" id="GO:0071555">
    <property type="term" value="P:cell wall organization"/>
    <property type="evidence" value="ECO:0007669"/>
    <property type="project" value="UniProtKB-KW"/>
</dbReference>
<evidence type="ECO:0000256" key="4">
    <source>
        <dbReference type="ARBA" id="ARBA00022984"/>
    </source>
</evidence>
<dbReference type="HAMAP" id="MF_00258">
    <property type="entry name" value="Glu_racemase"/>
    <property type="match status" value="1"/>
</dbReference>
<feature type="active site" description="Proton donor/acceptor" evidence="8">
    <location>
        <position position="178"/>
    </location>
</feature>
<sequence length="255" mass="28164">MKVGVFDSGVGGLTVLKAIRDRFPSLDLVYLGDTARVPYGGRSKETVQRYSLECAQFLLDKGIELLVVACNTASALALEKLKETLDIPIVGVIEPGVKKALEVTREGRIGVIGTKATIKSGVYQRMLEDAGATVYAKACPMFVPMIEEGLLEGEIPKKIVDHYLRDLRGKVDTLVLGCTHYPLIKHLLQEYMGEDVQVVDSAESTALTLRNLIVDEGYANLELYFTDRSESMDFFVEKLLGREVSYEVVPILCKL</sequence>
<keyword evidence="5 8" id="KW-0413">Isomerase</keyword>
<organism evidence="9 10">
    <name type="scientific">Thermocrinis minervae</name>
    <dbReference type="NCBI Taxonomy" id="381751"/>
    <lineage>
        <taxon>Bacteria</taxon>
        <taxon>Pseudomonadati</taxon>
        <taxon>Aquificota</taxon>
        <taxon>Aquificia</taxon>
        <taxon>Aquificales</taxon>
        <taxon>Aquificaceae</taxon>
        <taxon>Thermocrinis</taxon>
    </lineage>
</organism>
<dbReference type="GO" id="GO:0009252">
    <property type="term" value="P:peptidoglycan biosynthetic process"/>
    <property type="evidence" value="ECO:0007669"/>
    <property type="project" value="UniProtKB-UniRule"/>
</dbReference>
<name>A0A1M6T8X7_9AQUI</name>
<evidence type="ECO:0000256" key="8">
    <source>
        <dbReference type="HAMAP-Rule" id="MF_00258"/>
    </source>
</evidence>
<evidence type="ECO:0000256" key="3">
    <source>
        <dbReference type="ARBA" id="ARBA00022960"/>
    </source>
</evidence>
<gene>
    <name evidence="8" type="primary">murI</name>
    <name evidence="9" type="ORF">SAMN05444391_1348</name>
</gene>
<dbReference type="RefSeq" id="WP_079654441.1">
    <property type="nucleotide sequence ID" value="NZ_LT670846.1"/>
</dbReference>
<feature type="binding site" evidence="8">
    <location>
        <begin position="71"/>
        <end position="72"/>
    </location>
    <ligand>
        <name>substrate</name>
    </ligand>
</feature>
<dbReference type="GO" id="GO:0008360">
    <property type="term" value="P:regulation of cell shape"/>
    <property type="evidence" value="ECO:0007669"/>
    <property type="project" value="UniProtKB-KW"/>
</dbReference>
<evidence type="ECO:0000256" key="1">
    <source>
        <dbReference type="ARBA" id="ARBA00001602"/>
    </source>
</evidence>
<dbReference type="PROSITE" id="PS00923">
    <property type="entry name" value="ASP_GLU_RACEMASE_1"/>
    <property type="match status" value="1"/>
</dbReference>
<dbReference type="AlphaFoldDB" id="A0A1M6T8X7"/>
<dbReference type="InterPro" id="IPR015942">
    <property type="entry name" value="Asp/Glu/hydantoin_racemase"/>
</dbReference>
<dbReference type="Proteomes" id="UP000189810">
    <property type="component" value="Chromosome I"/>
</dbReference>
<dbReference type="EMBL" id="LT670846">
    <property type="protein sequence ID" value="SHK53324.1"/>
    <property type="molecule type" value="Genomic_DNA"/>
</dbReference>
<evidence type="ECO:0000313" key="10">
    <source>
        <dbReference type="Proteomes" id="UP000189810"/>
    </source>
</evidence>
<feature type="binding site" evidence="8">
    <location>
        <begin position="39"/>
        <end position="40"/>
    </location>
    <ligand>
        <name>substrate</name>
    </ligand>
</feature>
<dbReference type="Pfam" id="PF01177">
    <property type="entry name" value="Asp_Glu_race"/>
    <property type="match status" value="1"/>
</dbReference>
<dbReference type="InterPro" id="IPR001920">
    <property type="entry name" value="Asp/Glu_race"/>
</dbReference>
<dbReference type="STRING" id="381751.SAMN05444391_1348"/>
<feature type="binding site" evidence="8">
    <location>
        <begin position="179"/>
        <end position="180"/>
    </location>
    <ligand>
        <name>substrate</name>
    </ligand>
</feature>
<protein>
    <recommendedName>
        <fullName evidence="7 8">Glutamate racemase</fullName>
        <ecNumber evidence="2 8">5.1.1.3</ecNumber>
    </recommendedName>
</protein>
<evidence type="ECO:0000256" key="6">
    <source>
        <dbReference type="ARBA" id="ARBA00023316"/>
    </source>
</evidence>
<dbReference type="EC" id="5.1.1.3" evidence="2 8"/>
<dbReference type="PANTHER" id="PTHR21198">
    <property type="entry name" value="GLUTAMATE RACEMASE"/>
    <property type="match status" value="1"/>
</dbReference>
<feature type="active site" description="Proton donor/acceptor" evidence="8">
    <location>
        <position position="70"/>
    </location>
</feature>
<accession>A0A1M6T8X7</accession>
<dbReference type="SUPFAM" id="SSF53681">
    <property type="entry name" value="Aspartate/glutamate racemase"/>
    <property type="match status" value="2"/>
</dbReference>
<dbReference type="UniPathway" id="UPA00219"/>
<keyword evidence="3 8" id="KW-0133">Cell shape</keyword>
<keyword evidence="10" id="KW-1185">Reference proteome</keyword>
<comment type="similarity">
    <text evidence="8">Belongs to the aspartate/glutamate racemases family.</text>
</comment>
<feature type="binding site" evidence="8">
    <location>
        <begin position="7"/>
        <end position="8"/>
    </location>
    <ligand>
        <name>substrate</name>
    </ligand>
</feature>